<evidence type="ECO:0000313" key="3">
    <source>
        <dbReference type="Proteomes" id="UP001595776"/>
    </source>
</evidence>
<dbReference type="InterPro" id="IPR001387">
    <property type="entry name" value="Cro/C1-type_HTH"/>
</dbReference>
<dbReference type="InterPro" id="IPR010982">
    <property type="entry name" value="Lambda_DNA-bd_dom_sf"/>
</dbReference>
<sequence>MIADKNDPRYKKLRDYLKEERIKHGLLQSDLAEKLGVHQQMISKIESGERRIDVVEFICLAEAIGIGTQDAMRIFEKS</sequence>
<dbReference type="Gene3D" id="1.10.260.40">
    <property type="entry name" value="lambda repressor-like DNA-binding domains"/>
    <property type="match status" value="1"/>
</dbReference>
<reference evidence="3" key="1">
    <citation type="journal article" date="2019" name="Int. J. Syst. Evol. Microbiol.">
        <title>The Global Catalogue of Microorganisms (GCM) 10K type strain sequencing project: providing services to taxonomists for standard genome sequencing and annotation.</title>
        <authorList>
            <consortium name="The Broad Institute Genomics Platform"/>
            <consortium name="The Broad Institute Genome Sequencing Center for Infectious Disease"/>
            <person name="Wu L."/>
            <person name="Ma J."/>
        </authorList>
    </citation>
    <scope>NUCLEOTIDE SEQUENCE [LARGE SCALE GENOMIC DNA]</scope>
    <source>
        <strain evidence="3">CGMCC 1.15304</strain>
    </source>
</reference>
<organism evidence="2 3">
    <name type="scientific">Kordiimonas lipolytica</name>
    <dbReference type="NCBI Taxonomy" id="1662421"/>
    <lineage>
        <taxon>Bacteria</taxon>
        <taxon>Pseudomonadati</taxon>
        <taxon>Pseudomonadota</taxon>
        <taxon>Alphaproteobacteria</taxon>
        <taxon>Kordiimonadales</taxon>
        <taxon>Kordiimonadaceae</taxon>
        <taxon>Kordiimonas</taxon>
    </lineage>
</organism>
<dbReference type="RefSeq" id="WP_068148346.1">
    <property type="nucleotide sequence ID" value="NZ_JBHSCR010000001.1"/>
</dbReference>
<dbReference type="EMBL" id="JBHSCR010000001">
    <property type="protein sequence ID" value="MFC4346711.1"/>
    <property type="molecule type" value="Genomic_DNA"/>
</dbReference>
<gene>
    <name evidence="2" type="ORF">ACFO5Q_02475</name>
</gene>
<protein>
    <submittedName>
        <fullName evidence="2">Helix-turn-helix domain-containing protein</fullName>
    </submittedName>
</protein>
<proteinExistence type="predicted"/>
<dbReference type="SMART" id="SM00530">
    <property type="entry name" value="HTH_XRE"/>
    <property type="match status" value="1"/>
</dbReference>
<evidence type="ECO:0000313" key="2">
    <source>
        <dbReference type="EMBL" id="MFC4346711.1"/>
    </source>
</evidence>
<dbReference type="Pfam" id="PF01381">
    <property type="entry name" value="HTH_3"/>
    <property type="match status" value="1"/>
</dbReference>
<name>A0ABV8U7F6_9PROT</name>
<dbReference type="SUPFAM" id="SSF47413">
    <property type="entry name" value="lambda repressor-like DNA-binding domains"/>
    <property type="match status" value="1"/>
</dbReference>
<dbReference type="Proteomes" id="UP001595776">
    <property type="component" value="Unassembled WGS sequence"/>
</dbReference>
<dbReference type="PROSITE" id="PS50943">
    <property type="entry name" value="HTH_CROC1"/>
    <property type="match status" value="1"/>
</dbReference>
<comment type="caution">
    <text evidence="2">The sequence shown here is derived from an EMBL/GenBank/DDBJ whole genome shotgun (WGS) entry which is preliminary data.</text>
</comment>
<dbReference type="CDD" id="cd00093">
    <property type="entry name" value="HTH_XRE"/>
    <property type="match status" value="1"/>
</dbReference>
<accession>A0ABV8U7F6</accession>
<feature type="domain" description="HTH cro/C1-type" evidence="1">
    <location>
        <begin position="17"/>
        <end position="72"/>
    </location>
</feature>
<evidence type="ECO:0000259" key="1">
    <source>
        <dbReference type="PROSITE" id="PS50943"/>
    </source>
</evidence>
<keyword evidence="3" id="KW-1185">Reference proteome</keyword>